<dbReference type="EMBL" id="JABCQO010000004">
    <property type="protein sequence ID" value="MBF0876668.1"/>
    <property type="molecule type" value="Genomic_DNA"/>
</dbReference>
<proteinExistence type="predicted"/>
<dbReference type="PANTHER" id="PTHR23508:SF10">
    <property type="entry name" value="CARBOXYLIC ACID TRANSPORTER PROTEIN HOMOLOG"/>
    <property type="match status" value="1"/>
</dbReference>
<feature type="transmembrane region" description="Helical" evidence="5">
    <location>
        <begin position="370"/>
        <end position="391"/>
    </location>
</feature>
<sequence length="433" mass="46943">MFRKRTNTVSHEHILSQPVSASDQNVSAFQLLRPYWRVTLAAFLGWFLDAFDQVALLLCLPDIGKDLGVSLTAMGIIITAQSVGRVVGNTGWGWLSDRYGRKLTFMIGVIWFAVFSGATAMTWTYLAMLVVQFMFGIGFGGEWTASAALLMESVPPRARSLASSLMMSGYECGFFAAAAAQAIILPIWGWRALFLIGVVPALLAIFIRRGVPESPVWLKIQSMPKQQIQRRKFGFRLDGAALQALIFMAFVQFQNAAIYSFYPTFLRSDRNLSPADVFPFIAAYCIGSLLGKPLCGVLASRFGDRTVFMLYFALTALGIWPFISAHSMTVMLAGAFGVGMFGNSIFALVPHYLSQRFPSETRSLGMGTSYATAALGQGVAGFLVPMLGALYGLPTAIIGSVLVGTVLVAAVVSYKPPVLPGARMEGEEEHAVG</sequence>
<feature type="transmembrane region" description="Helical" evidence="5">
    <location>
        <begin position="162"/>
        <end position="184"/>
    </location>
</feature>
<evidence type="ECO:0000313" key="8">
    <source>
        <dbReference type="Proteomes" id="UP000630952"/>
    </source>
</evidence>
<dbReference type="InterPro" id="IPR036259">
    <property type="entry name" value="MFS_trans_sf"/>
</dbReference>
<protein>
    <submittedName>
        <fullName evidence="7">MFS transporter</fullName>
    </submittedName>
</protein>
<dbReference type="Proteomes" id="UP000630952">
    <property type="component" value="Unassembled WGS sequence"/>
</dbReference>
<evidence type="ECO:0000256" key="5">
    <source>
        <dbReference type="SAM" id="Phobius"/>
    </source>
</evidence>
<feature type="transmembrane region" description="Helical" evidence="5">
    <location>
        <begin position="103"/>
        <end position="123"/>
    </location>
</feature>
<keyword evidence="3 5" id="KW-1133">Transmembrane helix</keyword>
<keyword evidence="4 5" id="KW-0472">Membrane</keyword>
<evidence type="ECO:0000313" key="7">
    <source>
        <dbReference type="EMBL" id="MBF0876668.1"/>
    </source>
</evidence>
<accession>A0ABR9YDD3</accession>
<evidence type="ECO:0000256" key="2">
    <source>
        <dbReference type="ARBA" id="ARBA00022692"/>
    </source>
</evidence>
<dbReference type="Gene3D" id="1.20.1250.20">
    <property type="entry name" value="MFS general substrate transporter like domains"/>
    <property type="match status" value="2"/>
</dbReference>
<organism evidence="7 8">
    <name type="scientific">Gluconobacter cerevisiae</name>
    <dbReference type="NCBI Taxonomy" id="1379734"/>
    <lineage>
        <taxon>Bacteria</taxon>
        <taxon>Pseudomonadati</taxon>
        <taxon>Pseudomonadota</taxon>
        <taxon>Alphaproteobacteria</taxon>
        <taxon>Acetobacterales</taxon>
        <taxon>Acetobacteraceae</taxon>
        <taxon>Gluconobacter</taxon>
    </lineage>
</organism>
<dbReference type="InterPro" id="IPR020846">
    <property type="entry name" value="MFS_dom"/>
</dbReference>
<keyword evidence="2 5" id="KW-0812">Transmembrane</keyword>
<dbReference type="PROSITE" id="PS00217">
    <property type="entry name" value="SUGAR_TRANSPORT_2"/>
    <property type="match status" value="1"/>
</dbReference>
<dbReference type="InterPro" id="IPR005829">
    <property type="entry name" value="Sugar_transporter_CS"/>
</dbReference>
<evidence type="ECO:0000256" key="3">
    <source>
        <dbReference type="ARBA" id="ARBA00022989"/>
    </source>
</evidence>
<feature type="domain" description="Major facilitator superfamily (MFS) profile" evidence="6">
    <location>
        <begin position="38"/>
        <end position="417"/>
    </location>
</feature>
<comment type="subcellular location">
    <subcellularLocation>
        <location evidence="1">Membrane</location>
        <topology evidence="1">Multi-pass membrane protein</topology>
    </subcellularLocation>
</comment>
<feature type="transmembrane region" description="Helical" evidence="5">
    <location>
        <begin position="190"/>
        <end position="207"/>
    </location>
</feature>
<name>A0ABR9YDD3_9PROT</name>
<feature type="transmembrane region" description="Helical" evidence="5">
    <location>
        <begin position="277"/>
        <end position="299"/>
    </location>
</feature>
<dbReference type="PANTHER" id="PTHR23508">
    <property type="entry name" value="CARBOXYLIC ACID TRANSPORTER PROTEIN HOMOLOG"/>
    <property type="match status" value="1"/>
</dbReference>
<reference evidence="7" key="1">
    <citation type="submission" date="2020-04" db="EMBL/GenBank/DDBJ databases">
        <authorList>
            <person name="Sombolestani A."/>
        </authorList>
    </citation>
    <scope>NUCLEOTIDE SEQUENCE</scope>
    <source>
        <strain evidence="7">LMG 27748</strain>
    </source>
</reference>
<evidence type="ECO:0000259" key="6">
    <source>
        <dbReference type="PROSITE" id="PS50850"/>
    </source>
</evidence>
<dbReference type="InterPro" id="IPR011701">
    <property type="entry name" value="MFS"/>
</dbReference>
<feature type="transmembrane region" description="Helical" evidence="5">
    <location>
        <begin position="129"/>
        <end position="150"/>
    </location>
</feature>
<dbReference type="Pfam" id="PF07690">
    <property type="entry name" value="MFS_1"/>
    <property type="match status" value="1"/>
</dbReference>
<feature type="transmembrane region" description="Helical" evidence="5">
    <location>
        <begin position="329"/>
        <end position="349"/>
    </location>
</feature>
<reference evidence="7" key="2">
    <citation type="submission" date="2020-11" db="EMBL/GenBank/DDBJ databases">
        <title>Description of novel Gluconobacter species.</title>
        <authorList>
            <person name="Cleenwerck I."/>
            <person name="Cnockaert M."/>
            <person name="Borremans W."/>
            <person name="Wieme A.D."/>
            <person name="De Vuyst L."/>
            <person name="Vandamme P."/>
        </authorList>
    </citation>
    <scope>NUCLEOTIDE SEQUENCE</scope>
    <source>
        <strain evidence="7">LMG 27748</strain>
    </source>
</reference>
<evidence type="ECO:0000256" key="1">
    <source>
        <dbReference type="ARBA" id="ARBA00004141"/>
    </source>
</evidence>
<feature type="transmembrane region" description="Helical" evidence="5">
    <location>
        <begin position="306"/>
        <end position="323"/>
    </location>
</feature>
<gene>
    <name evidence="7" type="ORF">HKD21_07390</name>
</gene>
<feature type="transmembrane region" description="Helical" evidence="5">
    <location>
        <begin position="397"/>
        <end position="414"/>
    </location>
</feature>
<dbReference type="SUPFAM" id="SSF103473">
    <property type="entry name" value="MFS general substrate transporter"/>
    <property type="match status" value="1"/>
</dbReference>
<feature type="transmembrane region" description="Helical" evidence="5">
    <location>
        <begin position="240"/>
        <end position="262"/>
    </location>
</feature>
<keyword evidence="8" id="KW-1185">Reference proteome</keyword>
<dbReference type="PROSITE" id="PS50850">
    <property type="entry name" value="MFS"/>
    <property type="match status" value="1"/>
</dbReference>
<comment type="caution">
    <text evidence="7">The sequence shown here is derived from an EMBL/GenBank/DDBJ whole genome shotgun (WGS) entry which is preliminary data.</text>
</comment>
<evidence type="ECO:0000256" key="4">
    <source>
        <dbReference type="ARBA" id="ARBA00023136"/>
    </source>
</evidence>